<evidence type="ECO:0000313" key="2">
    <source>
        <dbReference type="EMBL" id="GBD09698.1"/>
    </source>
</evidence>
<evidence type="ECO:0000259" key="1">
    <source>
        <dbReference type="SMART" id="SM00933"/>
    </source>
</evidence>
<evidence type="ECO:0000313" key="3">
    <source>
        <dbReference type="Proteomes" id="UP000236642"/>
    </source>
</evidence>
<accession>A0A2H5Y8J4</accession>
<dbReference type="InterPro" id="IPR018977">
    <property type="entry name" value="NurA_domain"/>
</dbReference>
<organism evidence="2 3">
    <name type="scientific">Candidatus Thermoflexus japonica</name>
    <dbReference type="NCBI Taxonomy" id="2035417"/>
    <lineage>
        <taxon>Bacteria</taxon>
        <taxon>Bacillati</taxon>
        <taxon>Chloroflexota</taxon>
        <taxon>Thermoflexia</taxon>
        <taxon>Thermoflexales</taxon>
        <taxon>Thermoflexaceae</taxon>
        <taxon>Thermoflexus</taxon>
    </lineage>
</organism>
<dbReference type="Proteomes" id="UP000236642">
    <property type="component" value="Unassembled WGS sequence"/>
</dbReference>
<dbReference type="SMART" id="SM00933">
    <property type="entry name" value="NurA"/>
    <property type="match status" value="1"/>
</dbReference>
<comment type="caution">
    <text evidence="2">The sequence shown here is derived from an EMBL/GenBank/DDBJ whole genome shotgun (WGS) entry which is preliminary data.</text>
</comment>
<sequence>MLEERERPFAELPAGLVEEMLRGSGELSRRIGAELDALRAARRERRESLERSGLLRREGDLPAIPIPTTCGVDGAYAVERLIAADLVATVAVAVEGLTPPSETRYWPEPRHRAYVEIERHEEETGTLARAVMMGMELVLAAQAPHDVIFLDGSLTTPLIYFNQAMNRAREAPDLHLTAFLLEYMEDYLLAYQDVLRAQRTDRAWVAVPKYSVRREIGRQLGWPESMDDRAMLTGLLEPGEFTAPRPLEPPRQPWHIQLSPLPERVRTRAEPLRDEIIKLLGEVRVAYYRPRAWLPAIRLELSRPVAENAARLASVIQALHFQCGAPGMLEPYPLYLADRMVKHLGRAIPSLRQVISQRLAETWEGAIDEIFLSLHGYRTESGR</sequence>
<gene>
    <name evidence="2" type="ORF">HRbin22_01958</name>
</gene>
<reference evidence="3" key="1">
    <citation type="submission" date="2017-09" db="EMBL/GenBank/DDBJ databases">
        <title>Metaegenomics of thermophilic ammonia-oxidizing enrichment culture.</title>
        <authorList>
            <person name="Kato S."/>
            <person name="Suzuki K."/>
        </authorList>
    </citation>
    <scope>NUCLEOTIDE SEQUENCE [LARGE SCALE GENOMIC DNA]</scope>
</reference>
<protein>
    <recommendedName>
        <fullName evidence="1">NurA domain-containing protein</fullName>
    </recommendedName>
</protein>
<name>A0A2H5Y8J4_9CHLR</name>
<dbReference type="AlphaFoldDB" id="A0A2H5Y8J4"/>
<dbReference type="EMBL" id="BEHY01000059">
    <property type="protein sequence ID" value="GBD09698.1"/>
    <property type="molecule type" value="Genomic_DNA"/>
</dbReference>
<proteinExistence type="predicted"/>
<dbReference type="Pfam" id="PF09376">
    <property type="entry name" value="NurA"/>
    <property type="match status" value="1"/>
</dbReference>
<feature type="domain" description="NurA" evidence="1">
    <location>
        <begin position="67"/>
        <end position="343"/>
    </location>
</feature>